<feature type="non-terminal residue" evidence="1">
    <location>
        <position position="159"/>
    </location>
</feature>
<dbReference type="Pfam" id="PF10677">
    <property type="entry name" value="DUF2490"/>
    <property type="match status" value="1"/>
</dbReference>
<reference evidence="1" key="1">
    <citation type="journal article" date="2014" name="Front. Microbiol.">
        <title>High frequency of phylogenetically diverse reductive dehalogenase-homologous genes in deep subseafloor sedimentary metagenomes.</title>
        <authorList>
            <person name="Kawai M."/>
            <person name="Futagami T."/>
            <person name="Toyoda A."/>
            <person name="Takaki Y."/>
            <person name="Nishi S."/>
            <person name="Hori S."/>
            <person name="Arai W."/>
            <person name="Tsubouchi T."/>
            <person name="Morono Y."/>
            <person name="Uchiyama I."/>
            <person name="Ito T."/>
            <person name="Fujiyama A."/>
            <person name="Inagaki F."/>
            <person name="Takami H."/>
        </authorList>
    </citation>
    <scope>NUCLEOTIDE SEQUENCE</scope>
    <source>
        <strain evidence="1">Expedition CK06-06</strain>
    </source>
</reference>
<accession>X1HT08</accession>
<dbReference type="InterPro" id="IPR019619">
    <property type="entry name" value="DUF2490"/>
</dbReference>
<gene>
    <name evidence="1" type="ORF">S03H2_35416</name>
</gene>
<proteinExistence type="predicted"/>
<dbReference type="AlphaFoldDB" id="X1HT08"/>
<organism evidence="1">
    <name type="scientific">marine sediment metagenome</name>
    <dbReference type="NCBI Taxonomy" id="412755"/>
    <lineage>
        <taxon>unclassified sequences</taxon>
        <taxon>metagenomes</taxon>
        <taxon>ecological metagenomes</taxon>
    </lineage>
</organism>
<protein>
    <submittedName>
        <fullName evidence="1">Uncharacterized protein</fullName>
    </submittedName>
</protein>
<comment type="caution">
    <text evidence="1">The sequence shown here is derived from an EMBL/GenBank/DDBJ whole genome shotgun (WGS) entry which is preliminary data.</text>
</comment>
<dbReference type="EMBL" id="BARU01021660">
    <property type="protein sequence ID" value="GAH48413.1"/>
    <property type="molecule type" value="Genomic_DNA"/>
</dbReference>
<name>X1HT08_9ZZZZ</name>
<sequence length="159" mass="19019">MSTIRGIRWFILFLFVHFGTAFSQTNDFEIWSSVQFRKDIGTKITLLLQDEFRFNENAARIDEYFTELGIAYSLNKYVEVTAYYRFIREQQPVSVYSNCHRFYDHNNIRSNNSGFIHIVQNNSNQIFIWELPPGKIIYLESDLTKKETEKYINLVEKFI</sequence>
<evidence type="ECO:0000313" key="1">
    <source>
        <dbReference type="EMBL" id="GAH48413.1"/>
    </source>
</evidence>